<dbReference type="InterPro" id="IPR011044">
    <property type="entry name" value="Quino_amine_DH_bsu"/>
</dbReference>
<keyword evidence="2" id="KW-1185">Reference proteome</keyword>
<proteinExistence type="predicted"/>
<accession>A0ABS1W190</accession>
<gene>
    <name evidence="1" type="ORF">JKJ07_40045</name>
</gene>
<comment type="caution">
    <text evidence="1">The sequence shown here is derived from an EMBL/GenBank/DDBJ whole genome shotgun (WGS) entry which is preliminary data.</text>
</comment>
<name>A0ABS1W190_9ACTN</name>
<organism evidence="1 2">
    <name type="scientific">Paractinoplanes lichenicola</name>
    <dbReference type="NCBI Taxonomy" id="2802976"/>
    <lineage>
        <taxon>Bacteria</taxon>
        <taxon>Bacillati</taxon>
        <taxon>Actinomycetota</taxon>
        <taxon>Actinomycetes</taxon>
        <taxon>Micromonosporales</taxon>
        <taxon>Micromonosporaceae</taxon>
        <taxon>Paractinoplanes</taxon>
    </lineage>
</organism>
<dbReference type="SUPFAM" id="SSF50969">
    <property type="entry name" value="YVTN repeat-like/Quinoprotein amine dehydrogenase"/>
    <property type="match status" value="1"/>
</dbReference>
<sequence length="188" mass="19949">MYSRARQTLYTLYTHQPEHQHTRDLLKGTRSHVHAFVHVLHLSEQWAYCLDLPDPFGQGPAEGHALAVDGQRIAVLDTASGSIAYAGAESLAIEEVARIPAGKGVASLASGDGGRLFAADGATVHVLDGSRPAATWTLPTAARGLQLSPDKSRLYAGGDDEVVWLDTTSGSVRGRARAEGLVDVLSVK</sequence>
<evidence type="ECO:0000313" key="1">
    <source>
        <dbReference type="EMBL" id="MBL7260504.1"/>
    </source>
</evidence>
<dbReference type="Gene3D" id="2.130.10.10">
    <property type="entry name" value="YVTN repeat-like/Quinoprotein amine dehydrogenase"/>
    <property type="match status" value="1"/>
</dbReference>
<dbReference type="Proteomes" id="UP000598996">
    <property type="component" value="Unassembled WGS sequence"/>
</dbReference>
<dbReference type="EMBL" id="JAENHO010000014">
    <property type="protein sequence ID" value="MBL7260504.1"/>
    <property type="molecule type" value="Genomic_DNA"/>
</dbReference>
<dbReference type="InterPro" id="IPR015943">
    <property type="entry name" value="WD40/YVTN_repeat-like_dom_sf"/>
</dbReference>
<reference evidence="1 2" key="1">
    <citation type="submission" date="2021-01" db="EMBL/GenBank/DDBJ databases">
        <title>Actinoplanes sp. nov. LDG1-01 isolated from lichen.</title>
        <authorList>
            <person name="Saeng-In P."/>
            <person name="Phongsopitanun W."/>
            <person name="Kanchanasin P."/>
            <person name="Yuki M."/>
            <person name="Kudo T."/>
            <person name="Ohkuma M."/>
            <person name="Tanasupawat S."/>
        </authorList>
    </citation>
    <scope>NUCLEOTIDE SEQUENCE [LARGE SCALE GENOMIC DNA]</scope>
    <source>
        <strain evidence="1 2">LDG1-01</strain>
    </source>
</reference>
<evidence type="ECO:0000313" key="2">
    <source>
        <dbReference type="Proteomes" id="UP000598996"/>
    </source>
</evidence>
<protein>
    <submittedName>
        <fullName evidence="1">Uncharacterized protein</fullName>
    </submittedName>
</protein>